<dbReference type="GO" id="GO:0016989">
    <property type="term" value="F:sigma factor antagonist activity"/>
    <property type="evidence" value="ECO:0007669"/>
    <property type="project" value="TreeGrafter"/>
</dbReference>
<gene>
    <name evidence="3" type="ORF">BN1221_02222</name>
</gene>
<dbReference type="Pfam" id="PF04773">
    <property type="entry name" value="FecR"/>
    <property type="match status" value="1"/>
</dbReference>
<keyword evidence="1" id="KW-1133">Transmembrane helix</keyword>
<dbReference type="InterPro" id="IPR006311">
    <property type="entry name" value="TAT_signal"/>
</dbReference>
<dbReference type="InterPro" id="IPR006860">
    <property type="entry name" value="FecR"/>
</dbReference>
<dbReference type="AlphaFoldDB" id="A0A0G4JVR7"/>
<protein>
    <submittedName>
        <fullName evidence="3">Iron siderophore sensor protein</fullName>
    </submittedName>
</protein>
<dbReference type="PANTHER" id="PTHR30273">
    <property type="entry name" value="PERIPLASMIC SIGNAL SENSOR AND SIGMA FACTOR ACTIVATOR FECR-RELATED"/>
    <property type="match status" value="1"/>
</dbReference>
<keyword evidence="1" id="KW-0472">Membrane</keyword>
<reference evidence="4" key="1">
    <citation type="submission" date="2015-01" db="EMBL/GenBank/DDBJ databases">
        <authorList>
            <person name="Paterson Steve"/>
        </authorList>
    </citation>
    <scope>NUCLEOTIDE SEQUENCE [LARGE SCALE GENOMIC DNA]</scope>
    <source>
        <strain evidence="4">OBR1</strain>
    </source>
</reference>
<accession>A0A0G4JVR7</accession>
<feature type="domain" description="FecR protein" evidence="2">
    <location>
        <begin position="110"/>
        <end position="198"/>
    </location>
</feature>
<evidence type="ECO:0000313" key="4">
    <source>
        <dbReference type="Proteomes" id="UP000044377"/>
    </source>
</evidence>
<dbReference type="OrthoDB" id="8641865at2"/>
<keyword evidence="1" id="KW-0812">Transmembrane</keyword>
<dbReference type="PANTHER" id="PTHR30273:SF2">
    <property type="entry name" value="PROTEIN FECR"/>
    <property type="match status" value="1"/>
</dbReference>
<dbReference type="Gene3D" id="2.60.120.1440">
    <property type="match status" value="1"/>
</dbReference>
<dbReference type="Proteomes" id="UP000044377">
    <property type="component" value="Unassembled WGS sequence"/>
</dbReference>
<feature type="transmembrane region" description="Helical" evidence="1">
    <location>
        <begin position="81"/>
        <end position="104"/>
    </location>
</feature>
<dbReference type="EMBL" id="CGIG01000001">
    <property type="protein sequence ID" value="CPR16692.1"/>
    <property type="molecule type" value="Genomic_DNA"/>
</dbReference>
<dbReference type="InterPro" id="IPR012373">
    <property type="entry name" value="Ferrdict_sens_TM"/>
</dbReference>
<organism evidence="3 4">
    <name type="scientific">Brenneria goodwinii</name>
    <dbReference type="NCBI Taxonomy" id="1109412"/>
    <lineage>
        <taxon>Bacteria</taxon>
        <taxon>Pseudomonadati</taxon>
        <taxon>Pseudomonadota</taxon>
        <taxon>Gammaproteobacteria</taxon>
        <taxon>Enterobacterales</taxon>
        <taxon>Pectobacteriaceae</taxon>
        <taxon>Brenneria</taxon>
    </lineage>
</organism>
<dbReference type="RefSeq" id="WP_048637339.1">
    <property type="nucleotide sequence ID" value="NZ_CGIG01000001.1"/>
</dbReference>
<dbReference type="STRING" id="1109412.BN1221_02222"/>
<proteinExistence type="predicted"/>
<evidence type="ECO:0000313" key="3">
    <source>
        <dbReference type="EMBL" id="CPR16692.1"/>
    </source>
</evidence>
<dbReference type="PIRSF" id="PIRSF018266">
    <property type="entry name" value="FecR"/>
    <property type="match status" value="1"/>
</dbReference>
<dbReference type="PROSITE" id="PS51318">
    <property type="entry name" value="TAT"/>
    <property type="match status" value="1"/>
</dbReference>
<evidence type="ECO:0000256" key="1">
    <source>
        <dbReference type="SAM" id="Phobius"/>
    </source>
</evidence>
<name>A0A0G4JVR7_9GAMM</name>
<evidence type="ECO:0000259" key="2">
    <source>
        <dbReference type="Pfam" id="PF04773"/>
    </source>
</evidence>
<sequence length="312" mass="33481">MTEKTSEDDKLFAEAFDLIIRHQTDPANPLVRDQIRRWRGCDPSHEAVWAEAMAIHVMAGRVVQARRGESKAPAGISRRSLIFGGGAVLAAWGVGALVGPGILLRAQADHMTATAELRRVSLPDGSLAALGPDSAIRSRFSPHSRRVELLSGMAFFDVAPDAGRPFLAVVDALEVTASGAFDLGWNAGFLSVALERGRADVTSAAGNGTLSAGEWLTLDRESGDVERGWREPGQIAAWRDGVLMVDREPVSSVVARIARWQPGRVAIVTPSLGRQRVSGVYNLTSPESALKAVVQPYGGMVRRLSSWLTIIS</sequence>
<keyword evidence="4" id="KW-1185">Reference proteome</keyword>